<sequence>MRTIPEALQMRLATGVTTMAQAWKLTRRDGVVAGFTDHDDDLVFDSVTFRAGTGFAASEASSRFDLSVEGGDIAGAFDSDGLNADDLAAGRYDAAEIETWLVDWSDVTLRVLTARSLLGEVKREGIAFVAELRGMADLLSQESGRLFTATCGADLGDGRCRVVLSNPLLAGEGTVTALSSSSTFVVAGLASFDSGLFTSGRLRWSSGGNAGLATEVKQHRVEDDEVVLRLWQTMPEPVEIGDAFTITAGCDKTLATCRDRFANVANFRGFPHIPGNDFILSYPLPGALSDGSGGSLFGAA</sequence>
<organism evidence="2 3">
    <name type="scientific">Tardiphaga alba</name>
    <dbReference type="NCBI Taxonomy" id="340268"/>
    <lineage>
        <taxon>Bacteria</taxon>
        <taxon>Pseudomonadati</taxon>
        <taxon>Pseudomonadota</taxon>
        <taxon>Alphaproteobacteria</taxon>
        <taxon>Hyphomicrobiales</taxon>
        <taxon>Nitrobacteraceae</taxon>
        <taxon>Tardiphaga</taxon>
    </lineage>
</organism>
<gene>
    <name evidence="2" type="ORF">RPMA_10970</name>
</gene>
<dbReference type="NCBIfam" id="TIGR02218">
    <property type="entry name" value="phg_TIGR02218"/>
    <property type="match status" value="1"/>
</dbReference>
<feature type="domain" description="Bacteriophage phiJL001 Gp84 C-terminal" evidence="1">
    <location>
        <begin position="195"/>
        <end position="277"/>
    </location>
</feature>
<dbReference type="Proteomes" id="UP000682843">
    <property type="component" value="Chromosome"/>
</dbReference>
<proteinExistence type="predicted"/>
<evidence type="ECO:0000259" key="1">
    <source>
        <dbReference type="Pfam" id="PF09356"/>
    </source>
</evidence>
<dbReference type="InterPro" id="IPR011928">
    <property type="entry name" value="Phage_phiJL001_Gp84"/>
</dbReference>
<accession>A0ABX8AAG3</accession>
<name>A0ABX8AAG3_9BRAD</name>
<dbReference type="Pfam" id="PF09356">
    <property type="entry name" value="Phage_BR0599"/>
    <property type="match status" value="1"/>
</dbReference>
<keyword evidence="3" id="KW-1185">Reference proteome</keyword>
<dbReference type="EMBL" id="CP036498">
    <property type="protein sequence ID" value="QUS39300.1"/>
    <property type="molecule type" value="Genomic_DNA"/>
</dbReference>
<evidence type="ECO:0000313" key="3">
    <source>
        <dbReference type="Proteomes" id="UP000682843"/>
    </source>
</evidence>
<reference evidence="2 3" key="1">
    <citation type="submission" date="2019-02" db="EMBL/GenBank/DDBJ databases">
        <title>Emended description of the genus Rhodopseudomonas and description of Rhodopseudomonas albus sp. nov., a non-phototrophic, heavy-metal-tolerant bacterium isolated from garden soil.</title>
        <authorList>
            <person name="Bao Z."/>
            <person name="Cao W.W."/>
            <person name="Sato Y."/>
            <person name="Nishizawa T."/>
            <person name="Zhao J."/>
            <person name="Guo Y."/>
            <person name="Ohta H."/>
        </authorList>
    </citation>
    <scope>NUCLEOTIDE SEQUENCE [LARGE SCALE GENOMIC DNA]</scope>
    <source>
        <strain evidence="2 3">SK50-23</strain>
    </source>
</reference>
<dbReference type="InterPro" id="IPR018964">
    <property type="entry name" value="Phage_phiJL001_Gp84_C"/>
</dbReference>
<protein>
    <submittedName>
        <fullName evidence="2">DUF2163 domain-containing protein</fullName>
    </submittedName>
</protein>
<dbReference type="RefSeq" id="WP_211912844.1">
    <property type="nucleotide sequence ID" value="NZ_CP036498.1"/>
</dbReference>
<evidence type="ECO:0000313" key="2">
    <source>
        <dbReference type="EMBL" id="QUS39300.1"/>
    </source>
</evidence>
<dbReference type="Pfam" id="PF09931">
    <property type="entry name" value="Phage_phiJL001_Gp84_N"/>
    <property type="match status" value="1"/>
</dbReference>